<dbReference type="InterPro" id="IPR010359">
    <property type="entry name" value="IrrE_HExxH"/>
</dbReference>
<dbReference type="PANTHER" id="PTHR43236">
    <property type="entry name" value="ANTITOXIN HIGA1"/>
    <property type="match status" value="1"/>
</dbReference>
<dbReference type="InterPro" id="IPR052345">
    <property type="entry name" value="Rad_response_metalloprotease"/>
</dbReference>
<protein>
    <submittedName>
        <fullName evidence="2">ImmA/IrrE family metallo-endopeptidase</fullName>
    </submittedName>
</protein>
<dbReference type="Proteomes" id="UP000830167">
    <property type="component" value="Chromosome"/>
</dbReference>
<dbReference type="Pfam" id="PF06114">
    <property type="entry name" value="Peptidase_M78"/>
    <property type="match status" value="1"/>
</dbReference>
<feature type="domain" description="IrrE N-terminal-like" evidence="1">
    <location>
        <begin position="23"/>
        <end position="112"/>
    </location>
</feature>
<evidence type="ECO:0000313" key="2">
    <source>
        <dbReference type="EMBL" id="UOF90849.1"/>
    </source>
</evidence>
<dbReference type="EMBL" id="CP089291">
    <property type="protein sequence ID" value="UOF90849.1"/>
    <property type="molecule type" value="Genomic_DNA"/>
</dbReference>
<sequence>MIKRTVARLIKQHRTNNPFEIASQKNIVVLFEQLGQTFGYFHTFNRIRTIHINCDLDKHWQRFVCAHELGHSILHKNVNTPFLRKNTLFSVDRIEREANGFAVCLLTYEEKISYGETIESFYSRSGVPNEMIEKGVFDRALIACEQKASYMD</sequence>
<reference evidence="2" key="1">
    <citation type="submission" date="2021-12" db="EMBL/GenBank/DDBJ databases">
        <title>Alicyclobacillaceae gen. nov., sp. nov., isolated from chalcocite enrichment system.</title>
        <authorList>
            <person name="Jiang Z."/>
        </authorList>
    </citation>
    <scope>NUCLEOTIDE SEQUENCE</scope>
    <source>
        <strain evidence="2">MYW30-H2</strain>
    </source>
</reference>
<accession>A0ABY4CKI4</accession>
<dbReference type="Gene3D" id="1.10.10.2910">
    <property type="match status" value="1"/>
</dbReference>
<evidence type="ECO:0000259" key="1">
    <source>
        <dbReference type="Pfam" id="PF06114"/>
    </source>
</evidence>
<gene>
    <name evidence="2" type="ORF">LSG31_00765</name>
</gene>
<organism evidence="2 3">
    <name type="scientific">Fodinisporobacter ferrooxydans</name>
    <dbReference type="NCBI Taxonomy" id="2901836"/>
    <lineage>
        <taxon>Bacteria</taxon>
        <taxon>Bacillati</taxon>
        <taxon>Bacillota</taxon>
        <taxon>Bacilli</taxon>
        <taxon>Bacillales</taxon>
        <taxon>Alicyclobacillaceae</taxon>
        <taxon>Fodinisporobacter</taxon>
    </lineage>
</organism>
<proteinExistence type="predicted"/>
<name>A0ABY4CKI4_9BACL</name>
<keyword evidence="3" id="KW-1185">Reference proteome</keyword>
<dbReference type="RefSeq" id="WP_347437546.1">
    <property type="nucleotide sequence ID" value="NZ_CP089291.1"/>
</dbReference>
<dbReference type="PANTHER" id="PTHR43236:SF1">
    <property type="entry name" value="BLL7220 PROTEIN"/>
    <property type="match status" value="1"/>
</dbReference>
<evidence type="ECO:0000313" key="3">
    <source>
        <dbReference type="Proteomes" id="UP000830167"/>
    </source>
</evidence>